<reference evidence="1 2" key="1">
    <citation type="submission" date="2024-03" db="EMBL/GenBank/DDBJ databases">
        <title>Aureococcus anophagefferens CCMP1851 and Kratosvirus quantuckense: Draft genome of a second virus-susceptible host strain in the model system.</title>
        <authorList>
            <person name="Chase E."/>
            <person name="Truchon A.R."/>
            <person name="Schepens W."/>
            <person name="Wilhelm S.W."/>
        </authorList>
    </citation>
    <scope>NUCLEOTIDE SEQUENCE [LARGE SCALE GENOMIC DNA]</scope>
    <source>
        <strain evidence="1 2">CCMP1851</strain>
    </source>
</reference>
<dbReference type="PANTHER" id="PTHR10293:SF16">
    <property type="entry name" value="GLUTAREDOXIN-RELATED PROTEIN 5, MITOCHONDRIAL"/>
    <property type="match status" value="1"/>
</dbReference>
<dbReference type="InterPro" id="IPR002109">
    <property type="entry name" value="Glutaredoxin"/>
</dbReference>
<dbReference type="Pfam" id="PF00462">
    <property type="entry name" value="Glutaredoxin"/>
    <property type="match status" value="1"/>
</dbReference>
<dbReference type="Gene3D" id="3.40.30.10">
    <property type="entry name" value="Glutaredoxin"/>
    <property type="match status" value="1"/>
</dbReference>
<evidence type="ECO:0000313" key="1">
    <source>
        <dbReference type="EMBL" id="KAK7248063.1"/>
    </source>
</evidence>
<dbReference type="GO" id="GO:0046872">
    <property type="term" value="F:metal ion binding"/>
    <property type="evidence" value="ECO:0007669"/>
    <property type="project" value="UniProtKB-KW"/>
</dbReference>
<proteinExistence type="predicted"/>
<dbReference type="InterPro" id="IPR033658">
    <property type="entry name" value="GRX_PICOT-like"/>
</dbReference>
<dbReference type="PANTHER" id="PTHR10293">
    <property type="entry name" value="GLUTAREDOXIN FAMILY MEMBER"/>
    <property type="match status" value="1"/>
</dbReference>
<dbReference type="EMBL" id="JBBJCI010000121">
    <property type="protein sequence ID" value="KAK7248063.1"/>
    <property type="molecule type" value="Genomic_DNA"/>
</dbReference>
<dbReference type="Proteomes" id="UP001363151">
    <property type="component" value="Unassembled WGS sequence"/>
</dbReference>
<gene>
    <name evidence="1" type="primary">GRX3</name>
    <name evidence="1" type="ORF">SO694_00087135</name>
</gene>
<dbReference type="InterPro" id="IPR004480">
    <property type="entry name" value="Monothiol_GRX-rel"/>
</dbReference>
<protein>
    <submittedName>
        <fullName evidence="1">Protein disulfide oxidoreductase</fullName>
    </submittedName>
</protein>
<dbReference type="CDD" id="cd03028">
    <property type="entry name" value="GRX_PICOT_like"/>
    <property type="match status" value="1"/>
</dbReference>
<dbReference type="PROSITE" id="PS51354">
    <property type="entry name" value="GLUTAREDOXIN_2"/>
    <property type="match status" value="1"/>
</dbReference>
<dbReference type="NCBIfam" id="TIGR00365">
    <property type="entry name" value="Grx4 family monothiol glutaredoxin"/>
    <property type="match status" value="1"/>
</dbReference>
<evidence type="ECO:0000313" key="2">
    <source>
        <dbReference type="Proteomes" id="UP001363151"/>
    </source>
</evidence>
<dbReference type="GO" id="GO:0051537">
    <property type="term" value="F:2 iron, 2 sulfur cluster binding"/>
    <property type="evidence" value="ECO:0007669"/>
    <property type="project" value="UniProtKB-KW"/>
</dbReference>
<sequence length="146" mass="15743">MARTVALIAALAATASAFVAPGAAAPRLSPRRAGDDVEPPPDATTKRIQSMVDDNTVMLFMKGTKIFPQCGFSNMAVQILNAIGQDFETYDCLSDENVRSTIKEFSDWPTIPQLYVDGEFVGGSDIMLEMYEAGELQEMIEVAAAS</sequence>
<keyword evidence="2" id="KW-1185">Reference proteome</keyword>
<comment type="caution">
    <text evidence="1">The sequence shown here is derived from an EMBL/GenBank/DDBJ whole genome shotgun (WGS) entry which is preliminary data.</text>
</comment>
<accession>A0ABR1G4J8</accession>
<name>A0ABR1G4J8_AURAN</name>
<dbReference type="KEGG" id="aaf:AURANDRAFT_18629"/>
<dbReference type="InterPro" id="IPR036249">
    <property type="entry name" value="Thioredoxin-like_sf"/>
</dbReference>
<dbReference type="SUPFAM" id="SSF52833">
    <property type="entry name" value="Thioredoxin-like"/>
    <property type="match status" value="1"/>
</dbReference>
<organism evidence="1 2">
    <name type="scientific">Aureococcus anophagefferens</name>
    <name type="common">Harmful bloom alga</name>
    <dbReference type="NCBI Taxonomy" id="44056"/>
    <lineage>
        <taxon>Eukaryota</taxon>
        <taxon>Sar</taxon>
        <taxon>Stramenopiles</taxon>
        <taxon>Ochrophyta</taxon>
        <taxon>Pelagophyceae</taxon>
        <taxon>Pelagomonadales</taxon>
        <taxon>Pelagomonadaceae</taxon>
        <taxon>Aureococcus</taxon>
    </lineage>
</organism>
<dbReference type="GO" id="GO:0005759">
    <property type="term" value="C:mitochondrial matrix"/>
    <property type="evidence" value="ECO:0007669"/>
    <property type="project" value="TreeGrafter"/>
</dbReference>